<feature type="compositionally biased region" description="Basic and acidic residues" evidence="6">
    <location>
        <begin position="228"/>
        <end position="242"/>
    </location>
</feature>
<dbReference type="PANTHER" id="PTHR21422">
    <property type="entry name" value="RAB3 GTPASE-ACTIVATING PROTEIN CATALYTIC SUBUNIT"/>
    <property type="match status" value="1"/>
</dbReference>
<dbReference type="GO" id="GO:0005737">
    <property type="term" value="C:cytoplasm"/>
    <property type="evidence" value="ECO:0007669"/>
    <property type="project" value="UniProtKB-SubCell"/>
</dbReference>
<dbReference type="Pfam" id="PF13890">
    <property type="entry name" value="Rab3-GTPase_cat"/>
    <property type="match status" value="1"/>
</dbReference>
<evidence type="ECO:0000259" key="7">
    <source>
        <dbReference type="Pfam" id="PF13890"/>
    </source>
</evidence>
<dbReference type="PANTHER" id="PTHR21422:SF9">
    <property type="entry name" value="RAB3 GTPASE-ACTIVATING PROTEIN CATALYTIC SUBUNIT"/>
    <property type="match status" value="1"/>
</dbReference>
<feature type="compositionally biased region" description="Polar residues" evidence="6">
    <location>
        <begin position="202"/>
        <end position="213"/>
    </location>
</feature>
<dbReference type="GO" id="GO:0005096">
    <property type="term" value="F:GTPase activator activity"/>
    <property type="evidence" value="ECO:0007669"/>
    <property type="project" value="UniProtKB-KW"/>
</dbReference>
<protein>
    <recommendedName>
        <fullName evidence="3">Rab3 GTPase-activating protein catalytic subunit</fullName>
    </recommendedName>
</protein>
<keyword evidence="5" id="KW-0963">Cytoplasm</keyword>
<evidence type="ECO:0000256" key="2">
    <source>
        <dbReference type="ARBA" id="ARBA00008856"/>
    </source>
</evidence>
<evidence type="ECO:0000313" key="8">
    <source>
        <dbReference type="EMBL" id="VDK45624.1"/>
    </source>
</evidence>
<proteinExistence type="inferred from homology"/>
<gene>
    <name evidence="8" type="ORF">CGOC_LOCUS558</name>
</gene>
<dbReference type="EMBL" id="UYRV01000819">
    <property type="protein sequence ID" value="VDK45624.1"/>
    <property type="molecule type" value="Genomic_DNA"/>
</dbReference>
<dbReference type="InterPro" id="IPR026147">
    <property type="entry name" value="Rab3GAP1_conserved"/>
</dbReference>
<comment type="similarity">
    <text evidence="2">Belongs to the Rab3-GAP catalytic subunit family.</text>
</comment>
<feature type="domain" description="Rab3GAP catalytic subunit conserved" evidence="7">
    <location>
        <begin position="238"/>
        <end position="334"/>
    </location>
</feature>
<name>A0A3P6RLS9_CYLGO</name>
<evidence type="ECO:0000256" key="4">
    <source>
        <dbReference type="ARBA" id="ARBA00022468"/>
    </source>
</evidence>
<evidence type="ECO:0000256" key="5">
    <source>
        <dbReference type="ARBA" id="ARBA00022490"/>
    </source>
</evidence>
<evidence type="ECO:0000313" key="9">
    <source>
        <dbReference type="Proteomes" id="UP000271889"/>
    </source>
</evidence>
<evidence type="ECO:0000256" key="6">
    <source>
        <dbReference type="SAM" id="MobiDB-lite"/>
    </source>
</evidence>
<feature type="region of interest" description="Disordered" evidence="6">
    <location>
        <begin position="197"/>
        <end position="242"/>
    </location>
</feature>
<dbReference type="OrthoDB" id="17346at2759"/>
<evidence type="ECO:0000256" key="3">
    <source>
        <dbReference type="ARBA" id="ARBA00015817"/>
    </source>
</evidence>
<evidence type="ECO:0000256" key="1">
    <source>
        <dbReference type="ARBA" id="ARBA00004496"/>
    </source>
</evidence>
<dbReference type="InterPro" id="IPR045700">
    <property type="entry name" value="Rab3GAP1"/>
</dbReference>
<dbReference type="Proteomes" id="UP000271889">
    <property type="component" value="Unassembled WGS sequence"/>
</dbReference>
<reference evidence="8 9" key="1">
    <citation type="submission" date="2018-11" db="EMBL/GenBank/DDBJ databases">
        <authorList>
            <consortium name="Pathogen Informatics"/>
        </authorList>
    </citation>
    <scope>NUCLEOTIDE SEQUENCE [LARGE SCALE GENOMIC DNA]</scope>
</reference>
<organism evidence="8 9">
    <name type="scientific">Cylicostephanus goldi</name>
    <name type="common">Nematode worm</name>
    <dbReference type="NCBI Taxonomy" id="71465"/>
    <lineage>
        <taxon>Eukaryota</taxon>
        <taxon>Metazoa</taxon>
        <taxon>Ecdysozoa</taxon>
        <taxon>Nematoda</taxon>
        <taxon>Chromadorea</taxon>
        <taxon>Rhabditida</taxon>
        <taxon>Rhabditina</taxon>
        <taxon>Rhabditomorpha</taxon>
        <taxon>Strongyloidea</taxon>
        <taxon>Strongylidae</taxon>
        <taxon>Cylicostephanus</taxon>
    </lineage>
</organism>
<keyword evidence="4" id="KW-0343">GTPase activation</keyword>
<dbReference type="AlphaFoldDB" id="A0A3P6RLS9"/>
<keyword evidence="9" id="KW-1185">Reference proteome</keyword>
<accession>A0A3P6RLS9</accession>
<sequence length="337" mass="38117">MLGLHSPYVFQEAFGQLTGGGIDDIRFAGAPNVSITNPGALPLDEVPMPIAKSVMKRCMDKIFDVENSEEDPNTGRTSQPLLTIPGGAVRSSPAKLRQIKWTPPDSITRRFAMAFTNASLDYIYGPYAFAQVWYKFVKRLRTYYDSTKNLPGMSEITQPNLSHCLLHQKLEMLQCCISAKRKRHELYDNTKDFGGDEFYDAQSDQSEDLNSTNESERTDTVTESTSDDNTKSAKSIEDMEPTGRLHPFGELRLLHHPDTLLYVPITQDRSPMTEDMLDEYTRYLSSLDDGDSRIRAQLDVLCSDMQAFKAANPKCCLEDFIRWHSPKDWSEEEGTLA</sequence>
<comment type="subcellular location">
    <subcellularLocation>
        <location evidence="1">Cytoplasm</location>
    </subcellularLocation>
</comment>